<dbReference type="InterPro" id="IPR016084">
    <property type="entry name" value="Haem_Oase-like_multi-hlx"/>
</dbReference>
<comment type="catalytic activity">
    <reaction evidence="1">
        <text>4-amino-5-aminomethyl-2-methylpyrimidine + H2O = 4-amino-5-hydroxymethyl-2-methylpyrimidine + NH4(+)</text>
        <dbReference type="Rhea" id="RHEA:31799"/>
        <dbReference type="ChEBI" id="CHEBI:15377"/>
        <dbReference type="ChEBI" id="CHEBI:16892"/>
        <dbReference type="ChEBI" id="CHEBI:28938"/>
        <dbReference type="ChEBI" id="CHEBI:63416"/>
        <dbReference type="EC" id="3.5.99.2"/>
    </reaction>
</comment>
<comment type="function">
    <text evidence="1">Catalyzes an amino-pyrimidine hydrolysis reaction at the C5' of the pyrimidine moiety of thiamine compounds, a reaction that is part of a thiamine salvage pathway.</text>
</comment>
<comment type="catalytic activity">
    <reaction evidence="1">
        <text>thiamine + H2O = 5-(2-hydroxyethyl)-4-methylthiazole + 4-amino-5-hydroxymethyl-2-methylpyrimidine + H(+)</text>
        <dbReference type="Rhea" id="RHEA:17509"/>
        <dbReference type="ChEBI" id="CHEBI:15377"/>
        <dbReference type="ChEBI" id="CHEBI:15378"/>
        <dbReference type="ChEBI" id="CHEBI:16892"/>
        <dbReference type="ChEBI" id="CHEBI:17957"/>
        <dbReference type="ChEBI" id="CHEBI:18385"/>
        <dbReference type="EC" id="3.5.99.2"/>
    </reaction>
</comment>
<dbReference type="InterPro" id="IPR027574">
    <property type="entry name" value="Thiaminase_II"/>
</dbReference>
<evidence type="ECO:0000259" key="2">
    <source>
        <dbReference type="Pfam" id="PF03070"/>
    </source>
</evidence>
<evidence type="ECO:0000256" key="1">
    <source>
        <dbReference type="RuleBase" id="RU363093"/>
    </source>
</evidence>
<dbReference type="PANTHER" id="PTHR43198">
    <property type="entry name" value="BIFUNCTIONAL TH2 PROTEIN"/>
    <property type="match status" value="1"/>
</dbReference>
<proteinExistence type="inferred from homology"/>
<dbReference type="GO" id="GO:0005829">
    <property type="term" value="C:cytosol"/>
    <property type="evidence" value="ECO:0007669"/>
    <property type="project" value="TreeGrafter"/>
</dbReference>
<dbReference type="InterPro" id="IPR004305">
    <property type="entry name" value="Thiaminase-2/PQQC"/>
</dbReference>
<organism evidence="3 4">
    <name type="scientific">Eilatimonas milleporae</name>
    <dbReference type="NCBI Taxonomy" id="911205"/>
    <lineage>
        <taxon>Bacteria</taxon>
        <taxon>Pseudomonadati</taxon>
        <taxon>Pseudomonadota</taxon>
        <taxon>Alphaproteobacteria</taxon>
        <taxon>Kordiimonadales</taxon>
        <taxon>Kordiimonadaceae</taxon>
        <taxon>Eilatimonas</taxon>
    </lineage>
</organism>
<gene>
    <name evidence="3" type="ORF">BXY39_2413</name>
</gene>
<dbReference type="CDD" id="cd19365">
    <property type="entry name" value="TenA_C-like"/>
    <property type="match status" value="1"/>
</dbReference>
<accession>A0A3M0CNL3</accession>
<dbReference type="GO" id="GO:0009228">
    <property type="term" value="P:thiamine biosynthetic process"/>
    <property type="evidence" value="ECO:0007669"/>
    <property type="project" value="UniProtKB-KW"/>
</dbReference>
<dbReference type="GO" id="GO:0050334">
    <property type="term" value="F:thiaminase activity"/>
    <property type="evidence" value="ECO:0007669"/>
    <property type="project" value="UniProtKB-EC"/>
</dbReference>
<dbReference type="OrthoDB" id="34166at2"/>
<dbReference type="Gene3D" id="1.20.910.10">
    <property type="entry name" value="Heme oxygenase-like"/>
    <property type="match status" value="1"/>
</dbReference>
<dbReference type="NCBIfam" id="TIGR04306">
    <property type="entry name" value="salvage_TenA"/>
    <property type="match status" value="1"/>
</dbReference>
<protein>
    <recommendedName>
        <fullName evidence="1">Aminopyrimidine aminohydrolase</fullName>
        <ecNumber evidence="1">3.5.99.2</ecNumber>
    </recommendedName>
</protein>
<evidence type="ECO:0000313" key="3">
    <source>
        <dbReference type="EMBL" id="RMB04843.1"/>
    </source>
</evidence>
<dbReference type="Pfam" id="PF03070">
    <property type="entry name" value="TENA_THI-4"/>
    <property type="match status" value="1"/>
</dbReference>
<dbReference type="EC" id="3.5.99.2" evidence="1"/>
<dbReference type="Proteomes" id="UP000271227">
    <property type="component" value="Unassembled WGS sequence"/>
</dbReference>
<evidence type="ECO:0000313" key="4">
    <source>
        <dbReference type="Proteomes" id="UP000271227"/>
    </source>
</evidence>
<name>A0A3M0CNL3_9PROT</name>
<reference evidence="3 4" key="1">
    <citation type="submission" date="2018-10" db="EMBL/GenBank/DDBJ databases">
        <title>Genomic Encyclopedia of Archaeal and Bacterial Type Strains, Phase II (KMG-II): from individual species to whole genera.</title>
        <authorList>
            <person name="Goeker M."/>
        </authorList>
    </citation>
    <scope>NUCLEOTIDE SEQUENCE [LARGE SCALE GENOMIC DNA]</scope>
    <source>
        <strain evidence="3 4">DSM 25217</strain>
    </source>
</reference>
<dbReference type="EMBL" id="REFR01000012">
    <property type="protein sequence ID" value="RMB04843.1"/>
    <property type="molecule type" value="Genomic_DNA"/>
</dbReference>
<dbReference type="SUPFAM" id="SSF48613">
    <property type="entry name" value="Heme oxygenase-like"/>
    <property type="match status" value="1"/>
</dbReference>
<keyword evidence="1" id="KW-0784">Thiamine biosynthesis</keyword>
<dbReference type="UniPathway" id="UPA00060"/>
<comment type="similarity">
    <text evidence="1">Belongs to the TenA family.</text>
</comment>
<comment type="caution">
    <text evidence="3">The sequence shown here is derived from an EMBL/GenBank/DDBJ whole genome shotgun (WGS) entry which is preliminary data.</text>
</comment>
<dbReference type="InterPro" id="IPR050967">
    <property type="entry name" value="Thiamine_Salvage_TenA"/>
</dbReference>
<dbReference type="RefSeq" id="WP_121939106.1">
    <property type="nucleotide sequence ID" value="NZ_REFR01000012.1"/>
</dbReference>
<keyword evidence="4" id="KW-1185">Reference proteome</keyword>
<keyword evidence="1" id="KW-0378">Hydrolase</keyword>
<dbReference type="AlphaFoldDB" id="A0A3M0CNL3"/>
<dbReference type="GO" id="GO:0009229">
    <property type="term" value="P:thiamine diphosphate biosynthetic process"/>
    <property type="evidence" value="ECO:0007669"/>
    <property type="project" value="UniProtKB-UniPathway"/>
</dbReference>
<dbReference type="PANTHER" id="PTHR43198:SF2">
    <property type="entry name" value="SI:CH1073-67J19.1-RELATED"/>
    <property type="match status" value="1"/>
</dbReference>
<comment type="pathway">
    <text evidence="1">Cofactor biosynthesis; thiamine diphosphate biosynthesis.</text>
</comment>
<feature type="domain" description="Thiaminase-2/PQQC" evidence="2">
    <location>
        <begin position="22"/>
        <end position="215"/>
    </location>
</feature>
<dbReference type="InParanoid" id="A0A3M0CNL3"/>
<sequence length="223" mass="24803">MTIFSEDAWDDTAALRRAIHDLPFNRDLADGSLTGDRFRFYMIQDALYLEQYARALATAAAKAPEPDAMERFALASQEALVVERALHGGFFETFGITADEAAAASPSPTCYGYTNFLLSTAHTGSYEELVAAILPCFWIYWDVGRYIAGKTGPDNPYQAWIDTYSDADFGDAVEAVIAITNRAAATASATCRNAMLKAFRRSTQYEWMFWDSAYRLETWPIGS</sequence>